<name>A0A0F9KIM8_9ZZZZ</name>
<reference evidence="1" key="1">
    <citation type="journal article" date="2015" name="Nature">
        <title>Complex archaea that bridge the gap between prokaryotes and eukaryotes.</title>
        <authorList>
            <person name="Spang A."/>
            <person name="Saw J.H."/>
            <person name="Jorgensen S.L."/>
            <person name="Zaremba-Niedzwiedzka K."/>
            <person name="Martijn J."/>
            <person name="Lind A.E."/>
            <person name="van Eijk R."/>
            <person name="Schleper C."/>
            <person name="Guy L."/>
            <person name="Ettema T.J."/>
        </authorList>
    </citation>
    <scope>NUCLEOTIDE SEQUENCE</scope>
</reference>
<accession>A0A0F9KIM8</accession>
<organism evidence="1">
    <name type="scientific">marine sediment metagenome</name>
    <dbReference type="NCBI Taxonomy" id="412755"/>
    <lineage>
        <taxon>unclassified sequences</taxon>
        <taxon>metagenomes</taxon>
        <taxon>ecological metagenomes</taxon>
    </lineage>
</organism>
<proteinExistence type="predicted"/>
<evidence type="ECO:0008006" key="2">
    <source>
        <dbReference type="Google" id="ProtNLM"/>
    </source>
</evidence>
<protein>
    <recommendedName>
        <fullName evidence="2">EF-hand domain-containing protein</fullName>
    </recommendedName>
</protein>
<comment type="caution">
    <text evidence="1">The sequence shown here is derived from an EMBL/GenBank/DDBJ whole genome shotgun (WGS) entry which is preliminary data.</text>
</comment>
<gene>
    <name evidence="1" type="ORF">LCGC14_1326090</name>
</gene>
<evidence type="ECO:0000313" key="1">
    <source>
        <dbReference type="EMBL" id="KKM81793.1"/>
    </source>
</evidence>
<dbReference type="AlphaFoldDB" id="A0A0F9KIM8"/>
<dbReference type="EMBL" id="LAZR01007963">
    <property type="protein sequence ID" value="KKM81793.1"/>
    <property type="molecule type" value="Genomic_DNA"/>
</dbReference>
<sequence length="55" mass="5895">MDVFDILDVTRSGAIGMQQDIVKALTSANMPEAAYEASQVILPPTGKEMREKIGG</sequence>